<feature type="domain" description="MAE-28990/MAE-18760-like HEPN" evidence="1">
    <location>
        <begin position="11"/>
        <end position="59"/>
    </location>
</feature>
<dbReference type="InterPro" id="IPR040788">
    <property type="entry name" value="HEPN_MAE_28990"/>
</dbReference>
<dbReference type="Proteomes" id="UP001197214">
    <property type="component" value="Unassembled WGS sequence"/>
</dbReference>
<organism evidence="2 3">
    <name type="scientific">Stakelama flava</name>
    <dbReference type="NCBI Taxonomy" id="2860338"/>
    <lineage>
        <taxon>Bacteria</taxon>
        <taxon>Pseudomonadati</taxon>
        <taxon>Pseudomonadota</taxon>
        <taxon>Alphaproteobacteria</taxon>
        <taxon>Sphingomonadales</taxon>
        <taxon>Sphingomonadaceae</taxon>
        <taxon>Stakelama</taxon>
    </lineage>
</organism>
<proteinExistence type="predicted"/>
<protein>
    <recommendedName>
        <fullName evidence="1">MAE-28990/MAE-18760-like HEPN domain-containing protein</fullName>
    </recommendedName>
</protein>
<evidence type="ECO:0000313" key="3">
    <source>
        <dbReference type="Proteomes" id="UP001197214"/>
    </source>
</evidence>
<comment type="caution">
    <text evidence="2">The sequence shown here is derived from an EMBL/GenBank/DDBJ whole genome shotgun (WGS) entry which is preliminary data.</text>
</comment>
<evidence type="ECO:0000313" key="2">
    <source>
        <dbReference type="EMBL" id="MBW4330989.1"/>
    </source>
</evidence>
<accession>A0ABS6XL98</accession>
<sequence length="93" mass="10592">MERSVLNRQRGGQKSKAFTRAGVGLLYAHWEGFVKRSAELYVEYISNRGLKYKNLTTCFVVFGPLVEEVLDLMRLFKNDLLNAAATEAYKKTA</sequence>
<dbReference type="EMBL" id="JAHWZX010000007">
    <property type="protein sequence ID" value="MBW4330989.1"/>
    <property type="molecule type" value="Genomic_DNA"/>
</dbReference>
<reference evidence="2 3" key="1">
    <citation type="submission" date="2021-07" db="EMBL/GenBank/DDBJ databases">
        <title>Stakelama flava sp. nov., a novel endophytic bacterium isolated from branch of Kandelia candel.</title>
        <authorList>
            <person name="Tuo L."/>
        </authorList>
    </citation>
    <scope>NUCLEOTIDE SEQUENCE [LARGE SCALE GENOMIC DNA]</scope>
    <source>
        <strain evidence="2 3">CBK3Z-3</strain>
    </source>
</reference>
<name>A0ABS6XL98_9SPHN</name>
<evidence type="ECO:0000259" key="1">
    <source>
        <dbReference type="Pfam" id="PF18737"/>
    </source>
</evidence>
<gene>
    <name evidence="2" type="ORF">KY084_08895</name>
</gene>
<dbReference type="Pfam" id="PF18737">
    <property type="entry name" value="HEPN_MAE_28990"/>
    <property type="match status" value="1"/>
</dbReference>
<keyword evidence="3" id="KW-1185">Reference proteome</keyword>